<gene>
    <name evidence="1" type="ORF">RIF29_34523</name>
</gene>
<evidence type="ECO:0000313" key="1">
    <source>
        <dbReference type="EMBL" id="KAK7251379.1"/>
    </source>
</evidence>
<comment type="caution">
    <text evidence="1">The sequence shown here is derived from an EMBL/GenBank/DDBJ whole genome shotgun (WGS) entry which is preliminary data.</text>
</comment>
<reference evidence="1 2" key="1">
    <citation type="submission" date="2024-01" db="EMBL/GenBank/DDBJ databases">
        <title>The genomes of 5 underutilized Papilionoideae crops provide insights into root nodulation and disease resistanc.</title>
        <authorList>
            <person name="Yuan L."/>
        </authorList>
    </citation>
    <scope>NUCLEOTIDE SEQUENCE [LARGE SCALE GENOMIC DNA]</scope>
    <source>
        <strain evidence="1">ZHUSHIDOU_FW_LH</strain>
        <tissue evidence="1">Leaf</tissue>
    </source>
</reference>
<dbReference type="Proteomes" id="UP001372338">
    <property type="component" value="Unassembled WGS sequence"/>
</dbReference>
<proteinExistence type="predicted"/>
<evidence type="ECO:0000313" key="2">
    <source>
        <dbReference type="Proteomes" id="UP001372338"/>
    </source>
</evidence>
<dbReference type="AlphaFoldDB" id="A0AAN9HXF5"/>
<accession>A0AAN9HXF5</accession>
<name>A0AAN9HXF5_CROPI</name>
<protein>
    <submittedName>
        <fullName evidence="1">Uncharacterized protein</fullName>
    </submittedName>
</protein>
<sequence length="207" mass="22774">MWARVEQCESIVAESWNSIGADGSLNTVVGKLHLAGMKLTDWSKRCKDEYWKKAQLGKGISASIPSSLVVEPPGASGNRQDGLRRSLHAELEMDFEPDMVLFSDGAWSSDVAEGGLWFVLTDRRGVFVVGGAERNQQMFKLILQEAATIVRALELAKERNASKHLVGVKCRFSDNDIGSPTTVAMQSSLYMNVVVKRRSESLKDVKG</sequence>
<organism evidence="1 2">
    <name type="scientific">Crotalaria pallida</name>
    <name type="common">Smooth rattlebox</name>
    <name type="synonym">Crotalaria striata</name>
    <dbReference type="NCBI Taxonomy" id="3830"/>
    <lineage>
        <taxon>Eukaryota</taxon>
        <taxon>Viridiplantae</taxon>
        <taxon>Streptophyta</taxon>
        <taxon>Embryophyta</taxon>
        <taxon>Tracheophyta</taxon>
        <taxon>Spermatophyta</taxon>
        <taxon>Magnoliopsida</taxon>
        <taxon>eudicotyledons</taxon>
        <taxon>Gunneridae</taxon>
        <taxon>Pentapetalae</taxon>
        <taxon>rosids</taxon>
        <taxon>fabids</taxon>
        <taxon>Fabales</taxon>
        <taxon>Fabaceae</taxon>
        <taxon>Papilionoideae</taxon>
        <taxon>50 kb inversion clade</taxon>
        <taxon>genistoids sensu lato</taxon>
        <taxon>core genistoids</taxon>
        <taxon>Crotalarieae</taxon>
        <taxon>Crotalaria</taxon>
    </lineage>
</organism>
<dbReference type="EMBL" id="JAYWIO010000007">
    <property type="protein sequence ID" value="KAK7251379.1"/>
    <property type="molecule type" value="Genomic_DNA"/>
</dbReference>
<keyword evidence="2" id="KW-1185">Reference proteome</keyword>